<feature type="domain" description="Gfo/Idh/MocA-like oxidoreductase N-terminal" evidence="1">
    <location>
        <begin position="2"/>
        <end position="111"/>
    </location>
</feature>
<dbReference type="Proteomes" id="UP000060602">
    <property type="component" value="Chromosome"/>
</dbReference>
<proteinExistence type="predicted"/>
<dbReference type="InterPro" id="IPR055170">
    <property type="entry name" value="GFO_IDH_MocA-like_dom"/>
</dbReference>
<dbReference type="Gene3D" id="3.30.360.10">
    <property type="entry name" value="Dihydrodipicolinate Reductase, domain 2"/>
    <property type="match status" value="1"/>
</dbReference>
<dbReference type="Pfam" id="PF22725">
    <property type="entry name" value="GFO_IDH_MocA_C3"/>
    <property type="match status" value="1"/>
</dbReference>
<gene>
    <name evidence="3" type="ORF">AL504_20165</name>
</gene>
<dbReference type="InterPro" id="IPR000683">
    <property type="entry name" value="Gfo/Idh/MocA-like_OxRdtase_N"/>
</dbReference>
<dbReference type="SUPFAM" id="SSF51735">
    <property type="entry name" value="NAD(P)-binding Rossmann-fold domains"/>
    <property type="match status" value="1"/>
</dbReference>
<evidence type="ECO:0000313" key="3">
    <source>
        <dbReference type="EMBL" id="AMG38128.2"/>
    </source>
</evidence>
<organism evidence="3 4">
    <name type="scientific">Alcaligenes xylosoxydans xylosoxydans</name>
    <name type="common">Achromobacter xylosoxidans</name>
    <dbReference type="NCBI Taxonomy" id="85698"/>
    <lineage>
        <taxon>Bacteria</taxon>
        <taxon>Pseudomonadati</taxon>
        <taxon>Pseudomonadota</taxon>
        <taxon>Betaproteobacteria</taxon>
        <taxon>Burkholderiales</taxon>
        <taxon>Alcaligenaceae</taxon>
        <taxon>Achromobacter</taxon>
    </lineage>
</organism>
<dbReference type="AlphaFoldDB" id="A0A0X8P1G1"/>
<reference evidence="4" key="1">
    <citation type="submission" date="2015-12" db="EMBL/GenBank/DDBJ databases">
        <title>FDA dAtabase for Regulatory Grade micrObial Sequences (FDA-ARGOS): Supporting development and validation of Infectious Disease Dx tests.</title>
        <authorList>
            <person name="Case J."/>
            <person name="Tallon L."/>
            <person name="Sadzewicz L."/>
            <person name="Sengamalay N."/>
            <person name="Ott S."/>
            <person name="Godinez A."/>
            <person name="Nagaraj S."/>
            <person name="Nadendla S."/>
            <person name="Sichtig H."/>
        </authorList>
    </citation>
    <scope>NUCLEOTIDE SEQUENCE [LARGE SCALE GENOMIC DNA]</scope>
    <source>
        <strain evidence="4">FDAARGOS_147</strain>
    </source>
</reference>
<dbReference type="EMBL" id="CP014060">
    <property type="protein sequence ID" value="AMG38128.2"/>
    <property type="molecule type" value="Genomic_DNA"/>
</dbReference>
<feature type="domain" description="GFO/IDH/MocA-like oxidoreductase" evidence="2">
    <location>
        <begin position="126"/>
        <end position="249"/>
    </location>
</feature>
<dbReference type="Pfam" id="PF01408">
    <property type="entry name" value="GFO_IDH_MocA"/>
    <property type="match status" value="1"/>
</dbReference>
<dbReference type="GO" id="GO:0000166">
    <property type="term" value="F:nucleotide binding"/>
    <property type="evidence" value="ECO:0007669"/>
    <property type="project" value="InterPro"/>
</dbReference>
<dbReference type="SUPFAM" id="SSF55347">
    <property type="entry name" value="Glyceraldehyde-3-phosphate dehydrogenase-like, C-terminal domain"/>
    <property type="match status" value="1"/>
</dbReference>
<sequence length="334" mass="37267">MKLLVVGLGSMGKRRVRNLLANGISPSDIVGVDKREDRAEEARTKYGITTHTTLRDEDVAAADAFVISTPPDHHLPYAQKAAAHGKHMFIEASVLAEGLDELAQEVDNKHLVAFPSCTMRFFAGPRRVRELVQSNAIGKVLAWQYQSGQYLPDWHPWEPITDFYVSNPETGGCREIVPFEMVWLEPLFGAVADIDGRHAKRSDMPAAIDDIYMLQTRHESGALGQLIVDVLSRSAVRHLRITGSEGTLEWDDSAKRIRVYSAATGQWTEESVGLGTVESKYINPEEPYIEEIRTYLSCIQSKTAPAYTLRDDIKILDLLYRAEESAKTGRRVAA</sequence>
<dbReference type="InterPro" id="IPR051450">
    <property type="entry name" value="Gfo/Idh/MocA_Oxidoreductases"/>
</dbReference>
<evidence type="ECO:0000259" key="2">
    <source>
        <dbReference type="Pfam" id="PF22725"/>
    </source>
</evidence>
<dbReference type="Gene3D" id="3.40.50.720">
    <property type="entry name" value="NAD(P)-binding Rossmann-like Domain"/>
    <property type="match status" value="1"/>
</dbReference>
<protein>
    <submittedName>
        <fullName evidence="3">Gfo/Idh/MocA family oxidoreductase</fullName>
    </submittedName>
</protein>
<evidence type="ECO:0000259" key="1">
    <source>
        <dbReference type="Pfam" id="PF01408"/>
    </source>
</evidence>
<dbReference type="InterPro" id="IPR036291">
    <property type="entry name" value="NAD(P)-bd_dom_sf"/>
</dbReference>
<dbReference type="PANTHER" id="PTHR43377:SF1">
    <property type="entry name" value="BILIVERDIN REDUCTASE A"/>
    <property type="match status" value="1"/>
</dbReference>
<name>A0A0X8P1G1_ALCXX</name>
<accession>A0A0X8P1G1</accession>
<dbReference type="PANTHER" id="PTHR43377">
    <property type="entry name" value="BILIVERDIN REDUCTASE A"/>
    <property type="match status" value="1"/>
</dbReference>
<evidence type="ECO:0000313" key="4">
    <source>
        <dbReference type="Proteomes" id="UP000060602"/>
    </source>
</evidence>